<accession>A0AAN9YW37</accession>
<organism evidence="2 3">
    <name type="scientific">Diatrype stigma</name>
    <dbReference type="NCBI Taxonomy" id="117547"/>
    <lineage>
        <taxon>Eukaryota</taxon>
        <taxon>Fungi</taxon>
        <taxon>Dikarya</taxon>
        <taxon>Ascomycota</taxon>
        <taxon>Pezizomycotina</taxon>
        <taxon>Sordariomycetes</taxon>
        <taxon>Xylariomycetidae</taxon>
        <taxon>Xylariales</taxon>
        <taxon>Diatrypaceae</taxon>
        <taxon>Diatrype</taxon>
    </lineage>
</organism>
<keyword evidence="3" id="KW-1185">Reference proteome</keyword>
<proteinExistence type="predicted"/>
<evidence type="ECO:0000313" key="3">
    <source>
        <dbReference type="Proteomes" id="UP001320420"/>
    </source>
</evidence>
<dbReference type="Proteomes" id="UP001320420">
    <property type="component" value="Unassembled WGS sequence"/>
</dbReference>
<dbReference type="EMBL" id="JAKJXP020000009">
    <property type="protein sequence ID" value="KAK7756005.1"/>
    <property type="molecule type" value="Genomic_DNA"/>
</dbReference>
<gene>
    <name evidence="2" type="ORF">SLS62_001948</name>
</gene>
<dbReference type="AlphaFoldDB" id="A0AAN9YW37"/>
<comment type="caution">
    <text evidence="2">The sequence shown here is derived from an EMBL/GenBank/DDBJ whole genome shotgun (WGS) entry which is preliminary data.</text>
</comment>
<feature type="compositionally biased region" description="Low complexity" evidence="1">
    <location>
        <begin position="8"/>
        <end position="22"/>
    </location>
</feature>
<name>A0AAN9YW37_9PEZI</name>
<feature type="region of interest" description="Disordered" evidence="1">
    <location>
        <begin position="1"/>
        <end position="33"/>
    </location>
</feature>
<protein>
    <submittedName>
        <fullName evidence="2">Uncharacterized protein</fullName>
    </submittedName>
</protein>
<evidence type="ECO:0000313" key="2">
    <source>
        <dbReference type="EMBL" id="KAK7756005.1"/>
    </source>
</evidence>
<sequence length="296" mass="33275">MARSGDRNNNNNNSKNNATSTNHLQSSPPDEDVNANDVLVLEVETGQQYYAHARRLADCSTYFAPLIDNPMTPGSRHRFLLTEAEHHATQYSVSLFAEWLGVTNPYWDGREIDGLFFAGPSDWVRQHTVSFIDGVISVDFCMVCHLVQCKLLGEALGVEPFVRAVTAFLYPLLLFGSCNSHDNPPGTRLFPQDHPLLCQHGCLLGLSEATDPALYRVLLDTLLAAVQHHGPQDLDWALGRLNFAEQSHVLRDMLERRREVIRRVQGDRADLLLERNPVAYARWSREVLLHALAVDP</sequence>
<reference evidence="2 3" key="1">
    <citation type="submission" date="2024-02" db="EMBL/GenBank/DDBJ databases">
        <title>De novo assembly and annotation of 12 fungi associated with fruit tree decline syndrome in Ontario, Canada.</title>
        <authorList>
            <person name="Sulman M."/>
            <person name="Ellouze W."/>
            <person name="Ilyukhin E."/>
        </authorList>
    </citation>
    <scope>NUCLEOTIDE SEQUENCE [LARGE SCALE GENOMIC DNA]</scope>
    <source>
        <strain evidence="2 3">M11/M66-122</strain>
    </source>
</reference>
<evidence type="ECO:0000256" key="1">
    <source>
        <dbReference type="SAM" id="MobiDB-lite"/>
    </source>
</evidence>